<dbReference type="Proteomes" id="UP000664857">
    <property type="component" value="Unassembled WGS sequence"/>
</dbReference>
<protein>
    <submittedName>
        <fullName evidence="2">Uncharacterized protein</fullName>
    </submittedName>
</protein>
<proteinExistence type="predicted"/>
<dbReference type="EMBL" id="JAFLVX010000029">
    <property type="protein sequence ID" value="MBO0477594.1"/>
    <property type="molecule type" value="Genomic_DNA"/>
</dbReference>
<keyword evidence="3" id="KW-1185">Reference proteome</keyword>
<dbReference type="RefSeq" id="WP_206967722.1">
    <property type="nucleotide sequence ID" value="NZ_JAFLVX010000029.1"/>
</dbReference>
<sequence>MLLESINIDVQIHQEEIKKPESHSLILVPLKNKKAVTNQLVMHISNIDRVIKPKHVDDAARVVFREWKTIFPLYEVERAFANISEDGSVDVFATFDAANIFSNTQLRNIQKTITELLESELTKALATNAKREEALLRKTTDSSDFDFRSRLDELKKETTDLQSALEKNRLGEKVYQDNVDALSSELDQQQYAFNQLSAHTNTSAPLYQQVQEGIDDTSLRLRQSQQELLDKHREIQRLQTVVTENERYIARLQGDYDQLKEMSDHQTHATLSENESLKQEVSELKQLELTHRQEIQTLQAEMNQSVSDKENIKEELIHQLQRIKFENDELRLIIDENQVFEERTHQELIEATKQVKELTELVERLESEKELLEQEWTVRFETVSMEKNELALAYKSSQELELATGDELIELKQHVIHLEQKVQQAALDKQQFETTWQTRLMAEEREKERLIQQITLDKEQFVHNKEQEIKRLSERLLQQKELVDKLMANQSDTQTVWKENNETLELSFQQAKQQTAELEMEVSRLTQENRLLASKLAQLSQEPALSVVAPLEEDLDEVIEKEVAELEEAIIPVVEPAEKTEEYFDYAEEEEVVSEEESDYGYDEDEYDYDSDYDYHEVDDLINYNPETIEEDVEEFLDNKDEEGKEKISKKDYALYELYLEHLPELVEQGKELPFNSFVEPKMKKFKKFSRDLEDGVKTPSLFSRKYKVPTGLANQMKAYVLMSRHLSILLGVDVEEDEYYGYEYDYEYDYDSDDYYESK</sequence>
<evidence type="ECO:0000256" key="1">
    <source>
        <dbReference type="SAM" id="Coils"/>
    </source>
</evidence>
<evidence type="ECO:0000313" key="2">
    <source>
        <dbReference type="EMBL" id="MBO0477594.1"/>
    </source>
</evidence>
<feature type="coiled-coil region" evidence="1">
    <location>
        <begin position="440"/>
        <end position="542"/>
    </location>
</feature>
<comment type="caution">
    <text evidence="2">The sequence shown here is derived from an EMBL/GenBank/DDBJ whole genome shotgun (WGS) entry which is preliminary data.</text>
</comment>
<gene>
    <name evidence="2" type="ORF">DOK76_10955</name>
</gene>
<name>A0ABS3HV10_9ENTE</name>
<accession>A0ABS3HV10</accession>
<reference evidence="2 3" key="1">
    <citation type="submission" date="2021-03" db="EMBL/GenBank/DDBJ databases">
        <title>Enterococcal diversity collection.</title>
        <authorList>
            <person name="Gilmore M.S."/>
            <person name="Schwartzman J."/>
            <person name="Van Tyne D."/>
            <person name="Martin M."/>
            <person name="Earl A.M."/>
            <person name="Manson A.L."/>
            <person name="Straub T."/>
            <person name="Salamzade R."/>
            <person name="Saavedra J."/>
            <person name="Lebreton F."/>
            <person name="Prichula J."/>
            <person name="Schaufler K."/>
            <person name="Gaca A."/>
            <person name="Sgardioli B."/>
            <person name="Wagenaar J."/>
            <person name="Strong T."/>
        </authorList>
    </citation>
    <scope>NUCLEOTIDE SEQUENCE [LARGE SCALE GENOMIC DNA]</scope>
    <source>
        <strain evidence="2 3">DIV0080</strain>
    </source>
</reference>
<feature type="coiled-coil region" evidence="1">
    <location>
        <begin position="341"/>
        <end position="375"/>
    </location>
</feature>
<organism evidence="2 3">
    <name type="scientific">Candidatus Vagococcus giribetii</name>
    <dbReference type="NCBI Taxonomy" id="2230876"/>
    <lineage>
        <taxon>Bacteria</taxon>
        <taxon>Bacillati</taxon>
        <taxon>Bacillota</taxon>
        <taxon>Bacilli</taxon>
        <taxon>Lactobacillales</taxon>
        <taxon>Enterococcaceae</taxon>
        <taxon>Vagococcus</taxon>
    </lineage>
</organism>
<keyword evidence="1" id="KW-0175">Coiled coil</keyword>
<feature type="coiled-coil region" evidence="1">
    <location>
        <begin position="274"/>
        <end position="315"/>
    </location>
</feature>
<evidence type="ECO:0000313" key="3">
    <source>
        <dbReference type="Proteomes" id="UP000664857"/>
    </source>
</evidence>